<dbReference type="InterPro" id="IPR036179">
    <property type="entry name" value="Ig-like_dom_sf"/>
</dbReference>
<dbReference type="Pfam" id="PF00021">
    <property type="entry name" value="UPAR_LY6"/>
    <property type="match status" value="1"/>
</dbReference>
<evidence type="ECO:0000256" key="5">
    <source>
        <dbReference type="ARBA" id="ARBA00023157"/>
    </source>
</evidence>
<dbReference type="EMBL" id="MKHE01000007">
    <property type="protein sequence ID" value="OWK13093.1"/>
    <property type="molecule type" value="Genomic_DNA"/>
</dbReference>
<protein>
    <submittedName>
        <fullName evidence="9">LY6G6F</fullName>
    </submittedName>
</protein>
<keyword evidence="2" id="KW-1003">Cell membrane</keyword>
<dbReference type="SUPFAM" id="SSF48726">
    <property type="entry name" value="Immunoglobulin"/>
    <property type="match status" value="1"/>
</dbReference>
<feature type="domain" description="Immunoglobulin" evidence="8">
    <location>
        <begin position="2"/>
        <end position="105"/>
    </location>
</feature>
<dbReference type="Pfam" id="PF07686">
    <property type="entry name" value="V-set"/>
    <property type="match status" value="1"/>
</dbReference>
<dbReference type="OrthoDB" id="9937043at2759"/>
<dbReference type="AlphaFoldDB" id="A0A212D4F8"/>
<sequence>SIQAIYVVLGEALELPCPSPPALHGDEFLSWFCSPAAGSSTALVAHVQVARPSPGPGKPRRESRLKLLGNYSLWLEGSKAGDAGRYWCAVLGQRYRYQNWRFSARAADGSSCSVLLCSVIPARSLESVTWQEGNGPAKRDVQSFWGDGATLLLVCPGEGLPEPRARKPGIIRCLAPQNKGISFSLAASTDASPALCVPSADWDVAWILTLLLTVGQGFTIVVLGVMLWRQRAQGAQHRNASFPQFKPEIQVYENIHLAHLSTLLGAALGNRMRCYDCGGGPSGSCKETVTTCGEGERCGFLERKPQPELAQTKLSGNPSVTLIHHHPACLAAHHCNQVETEVVGDVTYTTHRDCCVGDLCNGAVASTAAPVSIVAAAVTTLAWLLPGLWRG</sequence>
<dbReference type="CDD" id="cd23547">
    <property type="entry name" value="TFP_LU_ECD_Ly6G6d"/>
    <property type="match status" value="1"/>
</dbReference>
<evidence type="ECO:0000256" key="1">
    <source>
        <dbReference type="ARBA" id="ARBA00004236"/>
    </source>
</evidence>
<comment type="subcellular location">
    <subcellularLocation>
        <location evidence="1">Cell membrane</location>
    </subcellularLocation>
</comment>
<evidence type="ECO:0000256" key="3">
    <source>
        <dbReference type="ARBA" id="ARBA00022729"/>
    </source>
</evidence>
<organism evidence="9 10">
    <name type="scientific">Cervus elaphus hippelaphus</name>
    <name type="common">European red deer</name>
    <dbReference type="NCBI Taxonomy" id="46360"/>
    <lineage>
        <taxon>Eukaryota</taxon>
        <taxon>Metazoa</taxon>
        <taxon>Chordata</taxon>
        <taxon>Craniata</taxon>
        <taxon>Vertebrata</taxon>
        <taxon>Euteleostomi</taxon>
        <taxon>Mammalia</taxon>
        <taxon>Eutheria</taxon>
        <taxon>Laurasiatheria</taxon>
        <taxon>Artiodactyla</taxon>
        <taxon>Ruminantia</taxon>
        <taxon>Pecora</taxon>
        <taxon>Cervidae</taxon>
        <taxon>Cervinae</taxon>
        <taxon>Cervus</taxon>
    </lineage>
</organism>
<evidence type="ECO:0000313" key="10">
    <source>
        <dbReference type="Proteomes" id="UP000242450"/>
    </source>
</evidence>
<dbReference type="InterPro" id="IPR013106">
    <property type="entry name" value="Ig_V-set"/>
</dbReference>
<dbReference type="Gene3D" id="2.60.40.10">
    <property type="entry name" value="Immunoglobulins"/>
    <property type="match status" value="1"/>
</dbReference>
<keyword evidence="4 7" id="KW-0472">Membrane</keyword>
<dbReference type="InterPro" id="IPR016054">
    <property type="entry name" value="LY6_UPA_recep-like"/>
</dbReference>
<name>A0A212D4F8_CEREH</name>
<keyword evidence="6" id="KW-0325">Glycoprotein</keyword>
<dbReference type="Proteomes" id="UP000242450">
    <property type="component" value="Chromosome 7"/>
</dbReference>
<evidence type="ECO:0000256" key="6">
    <source>
        <dbReference type="ARBA" id="ARBA00023180"/>
    </source>
</evidence>
<dbReference type="InterPro" id="IPR003599">
    <property type="entry name" value="Ig_sub"/>
</dbReference>
<keyword evidence="7" id="KW-0812">Transmembrane</keyword>
<keyword evidence="7" id="KW-1133">Transmembrane helix</keyword>
<evidence type="ECO:0000313" key="9">
    <source>
        <dbReference type="EMBL" id="OWK13093.1"/>
    </source>
</evidence>
<evidence type="ECO:0000256" key="2">
    <source>
        <dbReference type="ARBA" id="ARBA00022475"/>
    </source>
</evidence>
<evidence type="ECO:0000256" key="4">
    <source>
        <dbReference type="ARBA" id="ARBA00023136"/>
    </source>
</evidence>
<dbReference type="SUPFAM" id="SSF57302">
    <property type="entry name" value="Snake toxin-like"/>
    <property type="match status" value="1"/>
</dbReference>
<keyword evidence="3" id="KW-0732">Signal</keyword>
<dbReference type="PANTHER" id="PTHR32286">
    <property type="entry name" value="LYMPHOCYTE ANTIGEN 6 COMPLEX LOCUS PROTEIN G6F"/>
    <property type="match status" value="1"/>
</dbReference>
<evidence type="ECO:0000259" key="8">
    <source>
        <dbReference type="SMART" id="SM00409"/>
    </source>
</evidence>
<proteinExistence type="predicted"/>
<feature type="transmembrane region" description="Helical" evidence="7">
    <location>
        <begin position="204"/>
        <end position="228"/>
    </location>
</feature>
<dbReference type="InterPro" id="IPR045860">
    <property type="entry name" value="Snake_toxin-like_sf"/>
</dbReference>
<dbReference type="PANTHER" id="PTHR32286:SF10">
    <property type="entry name" value="LYMPHOCYTE ANTIGEN 6 COMPLEX LOCUS PROTEIN G6F"/>
    <property type="match status" value="1"/>
</dbReference>
<dbReference type="InterPro" id="IPR026524">
    <property type="entry name" value="LY6G6d/LY6G6f"/>
</dbReference>
<keyword evidence="5" id="KW-1015">Disulfide bond</keyword>
<feature type="non-terminal residue" evidence="9">
    <location>
        <position position="1"/>
    </location>
</feature>
<dbReference type="SMART" id="SM00409">
    <property type="entry name" value="IG"/>
    <property type="match status" value="1"/>
</dbReference>
<comment type="caution">
    <text evidence="9">The sequence shown here is derived from an EMBL/GenBank/DDBJ whole genome shotgun (WGS) entry which is preliminary data.</text>
</comment>
<evidence type="ECO:0000256" key="7">
    <source>
        <dbReference type="SAM" id="Phobius"/>
    </source>
</evidence>
<dbReference type="Gene3D" id="2.10.60.10">
    <property type="entry name" value="CD59"/>
    <property type="match status" value="1"/>
</dbReference>
<reference evidence="9 10" key="1">
    <citation type="journal article" date="2018" name="Mol. Genet. Genomics">
        <title>The red deer Cervus elaphus genome CerEla1.0: sequencing, annotating, genes, and chromosomes.</title>
        <authorList>
            <person name="Bana N.A."/>
            <person name="Nyiri A."/>
            <person name="Nagy J."/>
            <person name="Frank K."/>
            <person name="Nagy T."/>
            <person name="Steger V."/>
            <person name="Schiller M."/>
            <person name="Lakatos P."/>
            <person name="Sugar L."/>
            <person name="Horn P."/>
            <person name="Barta E."/>
            <person name="Orosz L."/>
        </authorList>
    </citation>
    <scope>NUCLEOTIDE SEQUENCE [LARGE SCALE GENOMIC DNA]</scope>
    <source>
        <strain evidence="9">Hungarian</strain>
    </source>
</reference>
<gene>
    <name evidence="9" type="ORF">Celaphus_00014447</name>
</gene>
<dbReference type="InterPro" id="IPR013783">
    <property type="entry name" value="Ig-like_fold"/>
</dbReference>
<keyword evidence="10" id="KW-1185">Reference proteome</keyword>
<dbReference type="GO" id="GO:0005886">
    <property type="term" value="C:plasma membrane"/>
    <property type="evidence" value="ECO:0007669"/>
    <property type="project" value="UniProtKB-SubCell"/>
</dbReference>
<accession>A0A212D4F8</accession>